<evidence type="ECO:0000256" key="1">
    <source>
        <dbReference type="SAM" id="MobiDB-lite"/>
    </source>
</evidence>
<dbReference type="GeneID" id="98144934"/>
<dbReference type="EMBL" id="JBFXLQ010000041">
    <property type="protein sequence ID" value="KAL2864335.1"/>
    <property type="molecule type" value="Genomic_DNA"/>
</dbReference>
<name>A0ABR4LII8_9EURO</name>
<protein>
    <submittedName>
        <fullName evidence="2">Uncharacterized protein</fullName>
    </submittedName>
</protein>
<accession>A0ABR4LII8</accession>
<keyword evidence="3" id="KW-1185">Reference proteome</keyword>
<feature type="compositionally biased region" description="Polar residues" evidence="1">
    <location>
        <begin position="77"/>
        <end position="90"/>
    </location>
</feature>
<dbReference type="Proteomes" id="UP001610432">
    <property type="component" value="Unassembled WGS sequence"/>
</dbReference>
<feature type="region of interest" description="Disordered" evidence="1">
    <location>
        <begin position="58"/>
        <end position="90"/>
    </location>
</feature>
<comment type="caution">
    <text evidence="2">The sequence shown here is derived from an EMBL/GenBank/DDBJ whole genome shotgun (WGS) entry which is preliminary data.</text>
</comment>
<sequence length="90" mass="10099">MTWTPSVFSGDSIVRDFLVFGTTEHVMEQKITVEIRPYENAWRAVVWLDHGRDLAESPRGPWWPTSGIHTEPPPPTHSQLLSATGTTTPS</sequence>
<reference evidence="2 3" key="1">
    <citation type="submission" date="2024-07" db="EMBL/GenBank/DDBJ databases">
        <title>Section-level genome sequencing and comparative genomics of Aspergillus sections Usti and Cavernicolus.</title>
        <authorList>
            <consortium name="Lawrence Berkeley National Laboratory"/>
            <person name="Nybo J.L."/>
            <person name="Vesth T.C."/>
            <person name="Theobald S."/>
            <person name="Frisvad J.C."/>
            <person name="Larsen T.O."/>
            <person name="Kjaerboelling I."/>
            <person name="Rothschild-Mancinelli K."/>
            <person name="Lyhne E.K."/>
            <person name="Kogle M.E."/>
            <person name="Barry K."/>
            <person name="Clum A."/>
            <person name="Na H."/>
            <person name="Ledsgaard L."/>
            <person name="Lin J."/>
            <person name="Lipzen A."/>
            <person name="Kuo A."/>
            <person name="Riley R."/>
            <person name="Mondo S."/>
            <person name="Labutti K."/>
            <person name="Haridas S."/>
            <person name="Pangalinan J."/>
            <person name="Salamov A.A."/>
            <person name="Simmons B.A."/>
            <person name="Magnuson J.K."/>
            <person name="Chen J."/>
            <person name="Drula E."/>
            <person name="Henrissat B."/>
            <person name="Wiebenga A."/>
            <person name="Lubbers R.J."/>
            <person name="Gomes A.C."/>
            <person name="Macurrencykelacurrency M.R."/>
            <person name="Stajich J."/>
            <person name="Grigoriev I.V."/>
            <person name="Mortensen U.H."/>
            <person name="De Vries R.P."/>
            <person name="Baker S.E."/>
            <person name="Andersen M.R."/>
        </authorList>
    </citation>
    <scope>NUCLEOTIDE SEQUENCE [LARGE SCALE GENOMIC DNA]</scope>
    <source>
        <strain evidence="2 3">CBS 449.75</strain>
    </source>
</reference>
<gene>
    <name evidence="2" type="ORF">BJX67DRAFT_361419</name>
</gene>
<evidence type="ECO:0000313" key="2">
    <source>
        <dbReference type="EMBL" id="KAL2864335.1"/>
    </source>
</evidence>
<proteinExistence type="predicted"/>
<evidence type="ECO:0000313" key="3">
    <source>
        <dbReference type="Proteomes" id="UP001610432"/>
    </source>
</evidence>
<dbReference type="RefSeq" id="XP_070883314.1">
    <property type="nucleotide sequence ID" value="XM_071029862.1"/>
</dbReference>
<organism evidence="2 3">
    <name type="scientific">Aspergillus lucknowensis</name>
    <dbReference type="NCBI Taxonomy" id="176173"/>
    <lineage>
        <taxon>Eukaryota</taxon>
        <taxon>Fungi</taxon>
        <taxon>Dikarya</taxon>
        <taxon>Ascomycota</taxon>
        <taxon>Pezizomycotina</taxon>
        <taxon>Eurotiomycetes</taxon>
        <taxon>Eurotiomycetidae</taxon>
        <taxon>Eurotiales</taxon>
        <taxon>Aspergillaceae</taxon>
        <taxon>Aspergillus</taxon>
        <taxon>Aspergillus subgen. Nidulantes</taxon>
    </lineage>
</organism>